<accession>A0A2G6PFM8</accession>
<dbReference type="AlphaFoldDB" id="A0A2G6PFM8"/>
<dbReference type="SMART" id="SM00332">
    <property type="entry name" value="PP2Cc"/>
    <property type="match status" value="1"/>
</dbReference>
<dbReference type="EMBL" id="PDTV01000005">
    <property type="protein sequence ID" value="PIE83367.1"/>
    <property type="molecule type" value="Genomic_DNA"/>
</dbReference>
<gene>
    <name evidence="2" type="ORF">CSA09_02545</name>
</gene>
<evidence type="ECO:0000313" key="2">
    <source>
        <dbReference type="EMBL" id="PIE83367.1"/>
    </source>
</evidence>
<proteinExistence type="predicted"/>
<sequence length="343" mass="38133">MQNNHNAHPHIIGSTCLDSAAEQGSHRVQYDIAVRSLCSPTGQGRRENQDNYLIIDGQGCARFLSSELEHCIQASNWPANHQRVAVLDGMGGHTHGREAAEQLVEGVLNIPATCDLNTLNEALSALHQKLHEQFHSMGLDSGCTMVLLEIPPADSPALLFHVGDSRLYAIDKQKVRYLTIDHVPATHMAILGLIDKSKWTRQVHERPGSQLSQAFILGTTMNTSHPFKGVITPELFELKGDNIPPFLQGLDDRRLITLDADTLYLLASDGLWNLRYPQRFISRWSELLLQPQRSLEELLDTLLAELAKTIQQQRSQPDDNCTAVLIRKSVSTTQPAAPNKNPD</sequence>
<dbReference type="CDD" id="cd00143">
    <property type="entry name" value="PP2Cc"/>
    <property type="match status" value="1"/>
</dbReference>
<name>A0A2G6PFM8_9GAMM</name>
<dbReference type="InterPro" id="IPR001932">
    <property type="entry name" value="PPM-type_phosphatase-like_dom"/>
</dbReference>
<evidence type="ECO:0000313" key="3">
    <source>
        <dbReference type="Proteomes" id="UP000229278"/>
    </source>
</evidence>
<dbReference type="SMART" id="SM00331">
    <property type="entry name" value="PP2C_SIG"/>
    <property type="match status" value="1"/>
</dbReference>
<dbReference type="Proteomes" id="UP000229278">
    <property type="component" value="Unassembled WGS sequence"/>
</dbReference>
<protein>
    <submittedName>
        <fullName evidence="2">Protein phosphatase</fullName>
    </submittedName>
</protein>
<reference evidence="2 3" key="1">
    <citation type="submission" date="2017-10" db="EMBL/GenBank/DDBJ databases">
        <title>Novel microbial diversity and functional potential in the marine mammal oral microbiome.</title>
        <authorList>
            <person name="Dudek N.K."/>
            <person name="Sun C.L."/>
            <person name="Burstein D."/>
            <person name="Kantor R.S."/>
            <person name="Aliaga Goltsman D.S."/>
            <person name="Bik E.M."/>
            <person name="Thomas B.C."/>
            <person name="Banfield J.F."/>
            <person name="Relman D.A."/>
        </authorList>
    </citation>
    <scope>NUCLEOTIDE SEQUENCE [LARGE SCALE GENOMIC DNA]</scope>
    <source>
        <strain evidence="2">DOLJORAL78_50_517</strain>
    </source>
</reference>
<dbReference type="InterPro" id="IPR036457">
    <property type="entry name" value="PPM-type-like_dom_sf"/>
</dbReference>
<dbReference type="Gene3D" id="3.60.40.10">
    <property type="entry name" value="PPM-type phosphatase domain"/>
    <property type="match status" value="1"/>
</dbReference>
<feature type="domain" description="PPM-type phosphatase" evidence="1">
    <location>
        <begin position="31"/>
        <end position="328"/>
    </location>
</feature>
<dbReference type="Pfam" id="PF00481">
    <property type="entry name" value="PP2C"/>
    <property type="match status" value="1"/>
</dbReference>
<organism evidence="2 3">
    <name type="scientific">Candidatus Contendibacter odensensis</name>
    <dbReference type="NCBI Taxonomy" id="1400860"/>
    <lineage>
        <taxon>Bacteria</taxon>
        <taxon>Pseudomonadati</taxon>
        <taxon>Pseudomonadota</taxon>
        <taxon>Gammaproteobacteria</taxon>
        <taxon>Candidatus Competibacteraceae</taxon>
        <taxon>Candidatus Contendibacter</taxon>
    </lineage>
</organism>
<dbReference type="SUPFAM" id="SSF81606">
    <property type="entry name" value="PP2C-like"/>
    <property type="match status" value="1"/>
</dbReference>
<evidence type="ECO:0000259" key="1">
    <source>
        <dbReference type="PROSITE" id="PS51746"/>
    </source>
</evidence>
<comment type="caution">
    <text evidence="2">The sequence shown here is derived from an EMBL/GenBank/DDBJ whole genome shotgun (WGS) entry which is preliminary data.</text>
</comment>
<dbReference type="PROSITE" id="PS51746">
    <property type="entry name" value="PPM_2"/>
    <property type="match status" value="1"/>
</dbReference>